<dbReference type="GO" id="GO:0005829">
    <property type="term" value="C:cytosol"/>
    <property type="evidence" value="ECO:0007669"/>
    <property type="project" value="TreeGrafter"/>
</dbReference>
<dbReference type="InterPro" id="IPR013078">
    <property type="entry name" value="His_Pase_superF_clade-1"/>
</dbReference>
<dbReference type="PANTHER" id="PTHR46517:SF1">
    <property type="entry name" value="FRUCTOSE-2,6-BISPHOSPHATASE TIGAR"/>
    <property type="match status" value="1"/>
</dbReference>
<reference evidence="2 3" key="1">
    <citation type="submission" date="2017-07" db="EMBL/GenBank/DDBJ databases">
        <title>A draft genome sequence of Komagataeibacter xylinus LMG 1515.</title>
        <authorList>
            <person name="Skraban J."/>
            <person name="Cleenwerck I."/>
            <person name="Vandamme P."/>
            <person name="Trcek J."/>
        </authorList>
    </citation>
    <scope>NUCLEOTIDE SEQUENCE [LARGE SCALE GENOMIC DNA]</scope>
    <source>
        <strain evidence="2 3">LMG 1515</strain>
    </source>
</reference>
<dbReference type="SMART" id="SM00855">
    <property type="entry name" value="PGAM"/>
    <property type="match status" value="1"/>
</dbReference>
<dbReference type="OrthoDB" id="9781415at2"/>
<dbReference type="EMBL" id="NKUC01000001">
    <property type="protein sequence ID" value="PYD58686.1"/>
    <property type="molecule type" value="Genomic_DNA"/>
</dbReference>
<comment type="caution">
    <text evidence="2">The sequence shown here is derived from an EMBL/GenBank/DDBJ whole genome shotgun (WGS) entry which is preliminary data.</text>
</comment>
<dbReference type="InterPro" id="IPR051695">
    <property type="entry name" value="Phosphoglycerate_Mutase"/>
</dbReference>
<dbReference type="RefSeq" id="WP_082770658.1">
    <property type="nucleotide sequence ID" value="NZ_CBCRXN010000097.1"/>
</dbReference>
<sequence>MTDRFAVVLARHPAVTGAEGVCYGQHDVALAEGWERMADGLRTVMQGVGCRILFSSPARRCRMVAERVAQFMNLDLRVDSRLREISFGEWEGRPWSRISRAALDAWAADVSGFAPPGGESGTALRARVRHFWTEMHQRGQSCAIITHGGPLRLMHGMVHGTAGNLLAPSPPMGSVRVIEQGSAAFSTGPSELRIPSRLPLHQERHQSVRQVASVQGST</sequence>
<dbReference type="CDD" id="cd07067">
    <property type="entry name" value="HP_PGM_like"/>
    <property type="match status" value="1"/>
</dbReference>
<dbReference type="GO" id="GO:0004331">
    <property type="term" value="F:fructose-2,6-bisphosphate 2-phosphatase activity"/>
    <property type="evidence" value="ECO:0007669"/>
    <property type="project" value="TreeGrafter"/>
</dbReference>
<dbReference type="STRING" id="1220579.GCA_001571345_00163"/>
<accession>A0A318PN60</accession>
<evidence type="ECO:0000256" key="1">
    <source>
        <dbReference type="ARBA" id="ARBA00022801"/>
    </source>
</evidence>
<dbReference type="SUPFAM" id="SSF53254">
    <property type="entry name" value="Phosphoglycerate mutase-like"/>
    <property type="match status" value="1"/>
</dbReference>
<evidence type="ECO:0000313" key="2">
    <source>
        <dbReference type="EMBL" id="PYD58686.1"/>
    </source>
</evidence>
<dbReference type="Gene3D" id="3.40.50.1240">
    <property type="entry name" value="Phosphoglycerate mutase-like"/>
    <property type="match status" value="1"/>
</dbReference>
<gene>
    <name evidence="2" type="ORF">CFR75_00070</name>
</gene>
<protein>
    <submittedName>
        <fullName evidence="2">Phosphoglycerate mutase</fullName>
    </submittedName>
</protein>
<dbReference type="AlphaFoldDB" id="A0A318PN60"/>
<keyword evidence="3" id="KW-1185">Reference proteome</keyword>
<dbReference type="Pfam" id="PF00300">
    <property type="entry name" value="His_Phos_1"/>
    <property type="match status" value="1"/>
</dbReference>
<dbReference type="GO" id="GO:0043456">
    <property type="term" value="P:regulation of pentose-phosphate shunt"/>
    <property type="evidence" value="ECO:0007669"/>
    <property type="project" value="TreeGrafter"/>
</dbReference>
<evidence type="ECO:0000313" key="3">
    <source>
        <dbReference type="Proteomes" id="UP000248257"/>
    </source>
</evidence>
<name>A0A318PN60_KOMXY</name>
<organism evidence="2 3">
    <name type="scientific">Komagataeibacter xylinus</name>
    <name type="common">Gluconacetobacter xylinus</name>
    <dbReference type="NCBI Taxonomy" id="28448"/>
    <lineage>
        <taxon>Bacteria</taxon>
        <taxon>Pseudomonadati</taxon>
        <taxon>Pseudomonadota</taxon>
        <taxon>Alphaproteobacteria</taxon>
        <taxon>Acetobacterales</taxon>
        <taxon>Acetobacteraceae</taxon>
        <taxon>Komagataeibacter</taxon>
    </lineage>
</organism>
<dbReference type="GO" id="GO:0045820">
    <property type="term" value="P:negative regulation of glycolytic process"/>
    <property type="evidence" value="ECO:0007669"/>
    <property type="project" value="TreeGrafter"/>
</dbReference>
<dbReference type="PANTHER" id="PTHR46517">
    <property type="entry name" value="FRUCTOSE-2,6-BISPHOSPHATASE TIGAR"/>
    <property type="match status" value="1"/>
</dbReference>
<keyword evidence="1" id="KW-0378">Hydrolase</keyword>
<proteinExistence type="predicted"/>
<dbReference type="Proteomes" id="UP000248257">
    <property type="component" value="Unassembled WGS sequence"/>
</dbReference>
<dbReference type="InterPro" id="IPR029033">
    <property type="entry name" value="His_PPase_superfam"/>
</dbReference>